<proteinExistence type="predicted"/>
<reference evidence="1 2" key="1">
    <citation type="submission" date="2024-08" db="EMBL/GenBank/DDBJ databases">
        <title>Gnathostoma spinigerum genome.</title>
        <authorList>
            <person name="Gonzalez-Bertolin B."/>
            <person name="Monzon S."/>
            <person name="Zaballos A."/>
            <person name="Jimenez P."/>
            <person name="Dekumyoy P."/>
            <person name="Varona S."/>
            <person name="Cuesta I."/>
            <person name="Sumanam S."/>
            <person name="Adisakwattana P."/>
            <person name="Gasser R.B."/>
            <person name="Hernandez-Gonzalez A."/>
            <person name="Young N.D."/>
            <person name="Perteguer M.J."/>
        </authorList>
    </citation>
    <scope>NUCLEOTIDE SEQUENCE [LARGE SCALE GENOMIC DNA]</scope>
    <source>
        <strain evidence="1">AL3</strain>
        <tissue evidence="1">Liver</tissue>
    </source>
</reference>
<dbReference type="EMBL" id="JBGFUD010003464">
    <property type="protein sequence ID" value="MFH4978741.1"/>
    <property type="molecule type" value="Genomic_DNA"/>
</dbReference>
<keyword evidence="2" id="KW-1185">Reference proteome</keyword>
<dbReference type="Proteomes" id="UP001608902">
    <property type="component" value="Unassembled WGS sequence"/>
</dbReference>
<sequence length="66" mass="7324">MNRGKTSEKSEPKIKNIQVAIRLRYGQTGAGKTNTIEGKSDDTGNDCAWESDPKAGIILTRYIIFH</sequence>
<organism evidence="1 2">
    <name type="scientific">Gnathostoma spinigerum</name>
    <dbReference type="NCBI Taxonomy" id="75299"/>
    <lineage>
        <taxon>Eukaryota</taxon>
        <taxon>Metazoa</taxon>
        <taxon>Ecdysozoa</taxon>
        <taxon>Nematoda</taxon>
        <taxon>Chromadorea</taxon>
        <taxon>Rhabditida</taxon>
        <taxon>Spirurina</taxon>
        <taxon>Gnathostomatomorpha</taxon>
        <taxon>Gnathostomatoidea</taxon>
        <taxon>Gnathostomatidae</taxon>
        <taxon>Gnathostoma</taxon>
    </lineage>
</organism>
<comment type="caution">
    <text evidence="1">The sequence shown here is derived from an EMBL/GenBank/DDBJ whole genome shotgun (WGS) entry which is preliminary data.</text>
</comment>
<protein>
    <submittedName>
        <fullName evidence="1">Uncharacterized protein</fullName>
    </submittedName>
</protein>
<name>A0ABD6EGB4_9BILA</name>
<evidence type="ECO:0000313" key="2">
    <source>
        <dbReference type="Proteomes" id="UP001608902"/>
    </source>
</evidence>
<dbReference type="AlphaFoldDB" id="A0ABD6EGB4"/>
<accession>A0ABD6EGB4</accession>
<gene>
    <name evidence="1" type="ORF">AB6A40_005450</name>
</gene>
<evidence type="ECO:0000313" key="1">
    <source>
        <dbReference type="EMBL" id="MFH4978741.1"/>
    </source>
</evidence>